<evidence type="ECO:0000313" key="2">
    <source>
        <dbReference type="Proteomes" id="UP000318416"/>
    </source>
</evidence>
<protein>
    <recommendedName>
        <fullName evidence="3">Alpha/beta hydrolase family protein</fullName>
    </recommendedName>
</protein>
<evidence type="ECO:0008006" key="3">
    <source>
        <dbReference type="Google" id="ProtNLM"/>
    </source>
</evidence>
<dbReference type="AlphaFoldDB" id="A0A561EZM8"/>
<sequence>MFDRLGELDTPTVVMVGDLDRPTLIACNEEVAERIPGCRLVRMPGVDHLPPLRVPDLVADTVLAHFGGEFPHS</sequence>
<reference evidence="1 2" key="1">
    <citation type="submission" date="2019-06" db="EMBL/GenBank/DDBJ databases">
        <title>Sequencing the genomes of 1000 actinobacteria strains.</title>
        <authorList>
            <person name="Klenk H.-P."/>
        </authorList>
    </citation>
    <scope>NUCLEOTIDE SEQUENCE [LARGE SCALE GENOMIC DNA]</scope>
    <source>
        <strain evidence="1 2">DSM 41649</strain>
    </source>
</reference>
<dbReference type="SUPFAM" id="SSF53474">
    <property type="entry name" value="alpha/beta-Hydrolases"/>
    <property type="match status" value="1"/>
</dbReference>
<dbReference type="RefSeq" id="WP_145795803.1">
    <property type="nucleotide sequence ID" value="NZ_BAAABR010000047.1"/>
</dbReference>
<keyword evidence="2" id="KW-1185">Reference proteome</keyword>
<name>A0A561EZM8_9ACTN</name>
<evidence type="ECO:0000313" key="1">
    <source>
        <dbReference type="EMBL" id="TWE21066.1"/>
    </source>
</evidence>
<dbReference type="Gene3D" id="3.40.50.1820">
    <property type="entry name" value="alpha/beta hydrolase"/>
    <property type="match status" value="1"/>
</dbReference>
<comment type="caution">
    <text evidence="1">The sequence shown here is derived from an EMBL/GenBank/DDBJ whole genome shotgun (WGS) entry which is preliminary data.</text>
</comment>
<accession>A0A561EZM8</accession>
<proteinExistence type="predicted"/>
<gene>
    <name evidence="1" type="ORF">FB465_6233</name>
</gene>
<dbReference type="EMBL" id="VIVR01000001">
    <property type="protein sequence ID" value="TWE21066.1"/>
    <property type="molecule type" value="Genomic_DNA"/>
</dbReference>
<dbReference type="InterPro" id="IPR029058">
    <property type="entry name" value="AB_hydrolase_fold"/>
</dbReference>
<dbReference type="Proteomes" id="UP000318416">
    <property type="component" value="Unassembled WGS sequence"/>
</dbReference>
<dbReference type="OrthoDB" id="495620at2"/>
<organism evidence="1 2">
    <name type="scientific">Kitasatospora atroaurantiaca</name>
    <dbReference type="NCBI Taxonomy" id="285545"/>
    <lineage>
        <taxon>Bacteria</taxon>
        <taxon>Bacillati</taxon>
        <taxon>Actinomycetota</taxon>
        <taxon>Actinomycetes</taxon>
        <taxon>Kitasatosporales</taxon>
        <taxon>Streptomycetaceae</taxon>
        <taxon>Kitasatospora</taxon>
    </lineage>
</organism>